<keyword evidence="4 6" id="KW-1133">Transmembrane helix</keyword>
<keyword evidence="2" id="KW-1003">Cell membrane</keyword>
<keyword evidence="8" id="KW-1185">Reference proteome</keyword>
<feature type="transmembrane region" description="Helical" evidence="6">
    <location>
        <begin position="22"/>
        <end position="42"/>
    </location>
</feature>
<dbReference type="Pfam" id="PF03788">
    <property type="entry name" value="LrgA"/>
    <property type="match status" value="1"/>
</dbReference>
<keyword evidence="5 6" id="KW-0472">Membrane</keyword>
<evidence type="ECO:0000256" key="1">
    <source>
        <dbReference type="ARBA" id="ARBA00004651"/>
    </source>
</evidence>
<proteinExistence type="predicted"/>
<dbReference type="PANTHER" id="PTHR33931:SF2">
    <property type="entry name" value="HOLIN-LIKE PROTEIN CIDA"/>
    <property type="match status" value="1"/>
</dbReference>
<evidence type="ECO:0000256" key="3">
    <source>
        <dbReference type="ARBA" id="ARBA00022692"/>
    </source>
</evidence>
<organism evidence="7 8">
    <name type="scientific">Janibacter alittae</name>
    <dbReference type="NCBI Taxonomy" id="3115209"/>
    <lineage>
        <taxon>Bacteria</taxon>
        <taxon>Bacillati</taxon>
        <taxon>Actinomycetota</taxon>
        <taxon>Actinomycetes</taxon>
        <taxon>Micrococcales</taxon>
        <taxon>Intrasporangiaceae</taxon>
        <taxon>Janibacter</taxon>
    </lineage>
</organism>
<gene>
    <name evidence="7" type="ORF">V1351_10540</name>
</gene>
<dbReference type="PANTHER" id="PTHR33931">
    <property type="entry name" value="HOLIN-LIKE PROTEIN CIDA-RELATED"/>
    <property type="match status" value="1"/>
</dbReference>
<evidence type="ECO:0000256" key="6">
    <source>
        <dbReference type="SAM" id="Phobius"/>
    </source>
</evidence>
<evidence type="ECO:0000256" key="4">
    <source>
        <dbReference type="ARBA" id="ARBA00022989"/>
    </source>
</evidence>
<reference evidence="7 8" key="1">
    <citation type="submission" date="2024-02" db="EMBL/GenBank/DDBJ databases">
        <title>Janibacter sp. nov., isolated from gut of marine sandworm.</title>
        <authorList>
            <person name="Kim B."/>
            <person name="Jun M.O."/>
            <person name="Shin N.-R."/>
        </authorList>
    </citation>
    <scope>NUCLEOTIDE SEQUENCE [LARGE SCALE GENOMIC DNA]</scope>
    <source>
        <strain evidence="7 8">A1S7</strain>
    </source>
</reference>
<evidence type="ECO:0000313" key="8">
    <source>
        <dbReference type="Proteomes" id="UP001382727"/>
    </source>
</evidence>
<evidence type="ECO:0000256" key="5">
    <source>
        <dbReference type="ARBA" id="ARBA00023136"/>
    </source>
</evidence>
<feature type="transmembrane region" description="Helical" evidence="6">
    <location>
        <begin position="62"/>
        <end position="80"/>
    </location>
</feature>
<name>A0ABZ2MEC3_9MICO</name>
<dbReference type="RefSeq" id="WP_338748104.1">
    <property type="nucleotide sequence ID" value="NZ_CP144913.1"/>
</dbReference>
<evidence type="ECO:0000256" key="2">
    <source>
        <dbReference type="ARBA" id="ARBA00022475"/>
    </source>
</evidence>
<dbReference type="InterPro" id="IPR005538">
    <property type="entry name" value="LrgA/CidA"/>
</dbReference>
<accession>A0ABZ2MEC3</accession>
<evidence type="ECO:0000313" key="7">
    <source>
        <dbReference type="EMBL" id="WXB75392.1"/>
    </source>
</evidence>
<dbReference type="EMBL" id="CP144913">
    <property type="protein sequence ID" value="WXB75392.1"/>
    <property type="molecule type" value="Genomic_DNA"/>
</dbReference>
<feature type="transmembrane region" description="Helical" evidence="6">
    <location>
        <begin position="92"/>
        <end position="110"/>
    </location>
</feature>
<comment type="subcellular location">
    <subcellularLocation>
        <location evidence="1">Cell membrane</location>
        <topology evidence="1">Multi-pass membrane protein</topology>
    </subcellularLocation>
</comment>
<keyword evidence="3 6" id="KW-0812">Transmembrane</keyword>
<protein>
    <submittedName>
        <fullName evidence="7">CidA/LrgA family protein</fullName>
    </submittedName>
</protein>
<dbReference type="Proteomes" id="UP001382727">
    <property type="component" value="Chromosome"/>
</dbReference>
<sequence>MINGALWVLGCQLVGEVVVRWLGLPVPGPVLGMVLLFGVLSVRRPGPQSGTLRVADGLLRHLQLLFVPVTVGIMVHAGTIRQEWLPVTGGLVLSWTAGLATVAGLATLLVRRRGTSGETAPGDAS</sequence>